<keyword evidence="3" id="KW-1185">Reference proteome</keyword>
<dbReference type="EMBL" id="BJWL01000009">
    <property type="protein sequence ID" value="GFY94191.1"/>
    <property type="molecule type" value="Genomic_DNA"/>
</dbReference>
<dbReference type="AlphaFoldDB" id="A0A7J0F6C1"/>
<dbReference type="Proteomes" id="UP000585474">
    <property type="component" value="Unassembled WGS sequence"/>
</dbReference>
<dbReference type="PANTHER" id="PTHR34193:SF10">
    <property type="entry name" value="DUF1645 FAMILY PROTEIN"/>
    <property type="match status" value="1"/>
</dbReference>
<comment type="caution">
    <text evidence="2">The sequence shown here is derived from an EMBL/GenBank/DDBJ whole genome shotgun (WGS) entry which is preliminary data.</text>
</comment>
<evidence type="ECO:0000313" key="2">
    <source>
        <dbReference type="EMBL" id="GFY94191.1"/>
    </source>
</evidence>
<organism evidence="2 3">
    <name type="scientific">Actinidia rufa</name>
    <dbReference type="NCBI Taxonomy" id="165716"/>
    <lineage>
        <taxon>Eukaryota</taxon>
        <taxon>Viridiplantae</taxon>
        <taxon>Streptophyta</taxon>
        <taxon>Embryophyta</taxon>
        <taxon>Tracheophyta</taxon>
        <taxon>Spermatophyta</taxon>
        <taxon>Magnoliopsida</taxon>
        <taxon>eudicotyledons</taxon>
        <taxon>Gunneridae</taxon>
        <taxon>Pentapetalae</taxon>
        <taxon>asterids</taxon>
        <taxon>Ericales</taxon>
        <taxon>Actinidiaceae</taxon>
        <taxon>Actinidia</taxon>
    </lineage>
</organism>
<feature type="compositionally biased region" description="Polar residues" evidence="1">
    <location>
        <begin position="249"/>
        <end position="259"/>
    </location>
</feature>
<feature type="compositionally biased region" description="Low complexity" evidence="1">
    <location>
        <begin position="218"/>
        <end position="235"/>
    </location>
</feature>
<proteinExistence type="predicted"/>
<dbReference type="OrthoDB" id="776574at2759"/>
<gene>
    <name evidence="2" type="ORF">Acr_09g0006370</name>
</gene>
<evidence type="ECO:0000256" key="1">
    <source>
        <dbReference type="SAM" id="MobiDB-lite"/>
    </source>
</evidence>
<reference evidence="2 3" key="1">
    <citation type="submission" date="2019-07" db="EMBL/GenBank/DDBJ databases">
        <title>De Novo Assembly of kiwifruit Actinidia rufa.</title>
        <authorList>
            <person name="Sugita-Konishi S."/>
            <person name="Sato K."/>
            <person name="Mori E."/>
            <person name="Abe Y."/>
            <person name="Kisaki G."/>
            <person name="Hamano K."/>
            <person name="Suezawa K."/>
            <person name="Otani M."/>
            <person name="Fukuda T."/>
            <person name="Manabe T."/>
            <person name="Gomi K."/>
            <person name="Tabuchi M."/>
            <person name="Akimitsu K."/>
            <person name="Kataoka I."/>
        </authorList>
    </citation>
    <scope>NUCLEOTIDE SEQUENCE [LARGE SCALE GENOMIC DNA]</scope>
    <source>
        <strain evidence="3">cv. Fuchu</strain>
    </source>
</reference>
<protein>
    <submittedName>
        <fullName evidence="2">Uncharacterized protein</fullName>
    </submittedName>
</protein>
<name>A0A7J0F6C1_9ERIC</name>
<accession>A0A7J0F6C1</accession>
<dbReference type="PANTHER" id="PTHR34193">
    <property type="entry name" value="OS11G0199801 PROTEIN"/>
    <property type="match status" value="1"/>
</dbReference>
<feature type="region of interest" description="Disordered" evidence="1">
    <location>
        <begin position="216"/>
        <end position="237"/>
    </location>
</feature>
<sequence length="267" mass="29662">MLDLQQGLGRNQLCVLSPVYRSNGSSDLDFWGEKRSKVYEEEDEDDYGVYSQSPRLWTPSSPLLPCNHLYSFPLSPKSRLKAIVDGRQELMELVRDMPESSYELSLKDIVDEQHQGLQEDEKDIVIDETSLKLKPQVQMKQKKKKKNCKTVEMSRCQSMDSGVFLLKMFFPTSLSSKRKSTAGNRLKVVSPGTSSEGSDKEWWIMRFLAMGDGKKSAKSSLIGSSSSSRSSSSSSVLGKTTVIAHQVAGLSTRNASPENKNGAASCE</sequence>
<evidence type="ECO:0000313" key="3">
    <source>
        <dbReference type="Proteomes" id="UP000585474"/>
    </source>
</evidence>
<feature type="region of interest" description="Disordered" evidence="1">
    <location>
        <begin position="248"/>
        <end position="267"/>
    </location>
</feature>